<dbReference type="InterPro" id="IPR001296">
    <property type="entry name" value="Glyco_trans_1"/>
</dbReference>
<evidence type="ECO:0000313" key="3">
    <source>
        <dbReference type="EMBL" id="BDU62867.1"/>
    </source>
</evidence>
<name>A0ABM8DJV6_9SPIR</name>
<dbReference type="InterPro" id="IPR028098">
    <property type="entry name" value="Glyco_trans_4-like_N"/>
</dbReference>
<dbReference type="Gene3D" id="3.40.50.2000">
    <property type="entry name" value="Glycogen Phosphorylase B"/>
    <property type="match status" value="2"/>
</dbReference>
<protein>
    <submittedName>
        <fullName evidence="3">Glycosyl transferase family 1</fullName>
    </submittedName>
</protein>
<evidence type="ECO:0000259" key="1">
    <source>
        <dbReference type="Pfam" id="PF00534"/>
    </source>
</evidence>
<accession>A0ABM8DJV6</accession>
<keyword evidence="3" id="KW-0808">Transferase</keyword>
<evidence type="ECO:0000259" key="2">
    <source>
        <dbReference type="Pfam" id="PF13439"/>
    </source>
</evidence>
<dbReference type="EMBL" id="AP027070">
    <property type="protein sequence ID" value="BDU62867.1"/>
    <property type="molecule type" value="Genomic_DNA"/>
</dbReference>
<proteinExistence type="predicted"/>
<keyword evidence="4" id="KW-1185">Reference proteome</keyword>
<dbReference type="InterPro" id="IPR050194">
    <property type="entry name" value="Glycosyltransferase_grp1"/>
</dbReference>
<dbReference type="Pfam" id="PF00534">
    <property type="entry name" value="Glycos_transf_1"/>
    <property type="match status" value="1"/>
</dbReference>
<feature type="domain" description="Glycosyl transferase family 1" evidence="1">
    <location>
        <begin position="190"/>
        <end position="356"/>
    </location>
</feature>
<reference evidence="3 4" key="1">
    <citation type="submission" date="2022-11" db="EMBL/GenBank/DDBJ databases">
        <title>Genome sequence of clinical isolate of the human pathogenic Borrelia fainii.</title>
        <authorList>
            <person name="Itokawa K."/>
            <person name="Sato K."/>
            <person name="Qiu Y."/>
        </authorList>
    </citation>
    <scope>NUCLEOTIDE SEQUENCE [LARGE SCALE GENOMIC DNA]</scope>
    <source>
        <strain evidence="3 4">Qtaro</strain>
    </source>
</reference>
<dbReference type="PANTHER" id="PTHR45947">
    <property type="entry name" value="SULFOQUINOVOSYL TRANSFERASE SQD2"/>
    <property type="match status" value="1"/>
</dbReference>
<organism evidence="3 4">
    <name type="scientific">Candidatus Borrelia fainii</name>
    <dbReference type="NCBI Taxonomy" id="2518322"/>
    <lineage>
        <taxon>Bacteria</taxon>
        <taxon>Pseudomonadati</taxon>
        <taxon>Spirochaetota</taxon>
        <taxon>Spirochaetia</taxon>
        <taxon>Spirochaetales</taxon>
        <taxon>Borreliaceae</taxon>
        <taxon>Borrelia</taxon>
    </lineage>
</organism>
<dbReference type="SUPFAM" id="SSF53756">
    <property type="entry name" value="UDP-Glycosyltransferase/glycogen phosphorylase"/>
    <property type="match status" value="1"/>
</dbReference>
<dbReference type="Proteomes" id="UP001317516">
    <property type="component" value="Chromosome"/>
</dbReference>
<feature type="domain" description="Glycosyltransferase subfamily 4-like N-terminal" evidence="2">
    <location>
        <begin position="15"/>
        <end position="177"/>
    </location>
</feature>
<sequence length="385" mass="45633">MKIAIFTDTYLPDKNGVATSIKQIKEGFERKGHSVYIFCPQSQKTDLQEDHVYRCFSIKLNHTVDAKIAFPNKTRIKKIIQEYQPEIIHTHSEFTMGKIGKKLALQHNIPIVHTNHTMWNYYLHYLGIFKYLTNPDKMMKKFYDQIHHFIYPSIKSHNKYFHLATNADYKIIPNGIDRKIFIKDLSQEKRQEILTKHGISKNDKIIIFVGRINEEKNICLLMKYLKKLLIENKNCKLILIGKGKEETKVRRFRKQYELEKQIILIGTIPWEEMYYYYKISDVFASLSRSEVYPMTTIEALTAGIPAVLINDIIYKDVIQQGKNGFLIDDYENLHKYIKEIIENEEKLQTLKKNTEETSVMFSSSFFVEKIEQYYFEIIKNKKILI</sequence>
<dbReference type="PANTHER" id="PTHR45947:SF3">
    <property type="entry name" value="SULFOQUINOVOSYL TRANSFERASE SQD2"/>
    <property type="match status" value="1"/>
</dbReference>
<evidence type="ECO:0000313" key="4">
    <source>
        <dbReference type="Proteomes" id="UP001317516"/>
    </source>
</evidence>
<dbReference type="RefSeq" id="WP_281861319.1">
    <property type="nucleotide sequence ID" value="NZ_AP027070.1"/>
</dbReference>
<gene>
    <name evidence="3" type="ORF">BOFE_04070</name>
</gene>
<dbReference type="Pfam" id="PF13439">
    <property type="entry name" value="Glyco_transf_4"/>
    <property type="match status" value="1"/>
</dbReference>
<dbReference type="GO" id="GO:0016740">
    <property type="term" value="F:transferase activity"/>
    <property type="evidence" value="ECO:0007669"/>
    <property type="project" value="UniProtKB-KW"/>
</dbReference>